<evidence type="ECO:0008006" key="4">
    <source>
        <dbReference type="Google" id="ProtNLM"/>
    </source>
</evidence>
<dbReference type="Gene3D" id="3.30.450.20">
    <property type="entry name" value="PAS domain"/>
    <property type="match status" value="1"/>
</dbReference>
<reference evidence="2 3" key="1">
    <citation type="submission" date="2023-04" db="EMBL/GenBank/DDBJ databases">
        <authorList>
            <person name="Hsu D."/>
        </authorList>
    </citation>
    <scope>NUCLEOTIDE SEQUENCE [LARGE SCALE GENOMIC DNA]</scope>
    <source>
        <strain evidence="2 3">MK1</strain>
    </source>
</reference>
<gene>
    <name evidence="2" type="ORF">MFMK1_003575</name>
</gene>
<proteinExistence type="predicted"/>
<accession>A0AAU0UTX8</accession>
<dbReference type="Proteomes" id="UP001329915">
    <property type="component" value="Chromosome"/>
</dbReference>
<dbReference type="RefSeq" id="WP_366923083.1">
    <property type="nucleotide sequence ID" value="NZ_CP121694.1"/>
</dbReference>
<dbReference type="KEGG" id="dbc:MFMK1_003575"/>
<organism evidence="2 3">
    <name type="scientific">Metallumcola ferriviriculae</name>
    <dbReference type="NCBI Taxonomy" id="3039180"/>
    <lineage>
        <taxon>Bacteria</taxon>
        <taxon>Bacillati</taxon>
        <taxon>Bacillota</taxon>
        <taxon>Clostridia</taxon>
        <taxon>Neomoorellales</taxon>
        <taxon>Desulfitibacteraceae</taxon>
        <taxon>Metallumcola</taxon>
    </lineage>
</organism>
<protein>
    <recommendedName>
        <fullName evidence="4">PAS domain-containing protein</fullName>
    </recommendedName>
</protein>
<keyword evidence="1" id="KW-0175">Coiled coil</keyword>
<dbReference type="AlphaFoldDB" id="A0AAU0UTX8"/>
<keyword evidence="3" id="KW-1185">Reference proteome</keyword>
<sequence>MINDIHELKEKIYHLEKRIIELEMENEQLKVEKSSHDDEFKIEEIINNIDEMLFLSEVNSNGEPGCFKKVNNKAVEKLGYSKEELLELTPLHLIEKSMQDEKIFE</sequence>
<evidence type="ECO:0000313" key="3">
    <source>
        <dbReference type="Proteomes" id="UP001329915"/>
    </source>
</evidence>
<evidence type="ECO:0000256" key="1">
    <source>
        <dbReference type="SAM" id="Coils"/>
    </source>
</evidence>
<evidence type="ECO:0000313" key="2">
    <source>
        <dbReference type="EMBL" id="WRO23707.1"/>
    </source>
</evidence>
<dbReference type="EMBL" id="CP121694">
    <property type="protein sequence ID" value="WRO23707.1"/>
    <property type="molecule type" value="Genomic_DNA"/>
</dbReference>
<feature type="coiled-coil region" evidence="1">
    <location>
        <begin position="5"/>
        <end position="39"/>
    </location>
</feature>
<name>A0AAU0UTX8_9FIRM</name>